<dbReference type="PANTHER" id="PTHR42923">
    <property type="entry name" value="PROTOPORPHYRINOGEN OXIDASE"/>
    <property type="match status" value="1"/>
</dbReference>
<sequence>MGEPVNALPKTPAAKCEGKGAKYVSKESTPAAAARRDKAAEAPAHALRLLEKVRKASEARHAKQVHHGEKPAQAPHAVIIGGGIAGLVAARDLRQSGHEVTVLEAGNSFGGCLRTTEVAGLTVDAGAESFALRQGTVASYLDELDLSPRIAKTSGKPAWMIQDGQDGILAHPMPATALMGIPADVRSDEVRNIIGRAATVRAAADLITPMNKKWATEKLSVAEVVRTRMGQAVLDQLVAPVVNGVYSTDPAKISIDVAAPGLRQTMQETGSLAKAVAALQASAPAGSRVGGLDGGMYTMVQALVQQLEEDGAALVRNSPVTAISYDAQAQVPYALSSLGQEIRADRVVIATPAAGALELLNPLLADKARISSDNAPNAIALAILVVDKPELDDAPRGSGVLVSKQAPLAAKALTHSTAKWPWLADEAGPGTHVLRLSFGRIGEQDPVVDSGDDQQLIELAIKDASKILGVQLHRDDVLGSAVSRFSDMVPLQGEAAMERRKQLEQALAPFDGLDVVGAWISGTGLARVIGQARRAVAISAR</sequence>
<dbReference type="GO" id="GO:0004729">
    <property type="term" value="F:oxygen-dependent protoporphyrinogen oxidase activity"/>
    <property type="evidence" value="ECO:0007669"/>
    <property type="project" value="UniProtKB-EC"/>
</dbReference>
<evidence type="ECO:0000313" key="16">
    <source>
        <dbReference type="Proteomes" id="UP000320717"/>
    </source>
</evidence>
<keyword evidence="8 12" id="KW-0285">Flavoprotein</keyword>
<comment type="pathway">
    <text evidence="4 12">Porphyrin-containing compound metabolism; protoheme biosynthesis.</text>
</comment>
<dbReference type="InterPro" id="IPR004572">
    <property type="entry name" value="Protoporphyrinogen_oxidase"/>
</dbReference>
<dbReference type="Gene3D" id="1.10.3110.10">
    <property type="entry name" value="protoporphyrinogen ix oxidase, domain 3"/>
    <property type="match status" value="1"/>
</dbReference>
<organism evidence="15 16">
    <name type="scientific">Glutamicibacter halophytocola</name>
    <dbReference type="NCBI Taxonomy" id="1933880"/>
    <lineage>
        <taxon>Bacteria</taxon>
        <taxon>Bacillati</taxon>
        <taxon>Actinomycetota</taxon>
        <taxon>Actinomycetes</taxon>
        <taxon>Micrococcales</taxon>
        <taxon>Micrococcaceae</taxon>
        <taxon>Glutamicibacter</taxon>
    </lineage>
</organism>
<comment type="similarity">
    <text evidence="5 12">Belongs to the protoporphyrinogen/coproporphyrinogen oxidase family. Coproporphyrinogen III oxidase subfamily.</text>
</comment>
<evidence type="ECO:0000256" key="8">
    <source>
        <dbReference type="ARBA" id="ARBA00022630"/>
    </source>
</evidence>
<evidence type="ECO:0000256" key="9">
    <source>
        <dbReference type="ARBA" id="ARBA00022827"/>
    </source>
</evidence>
<dbReference type="Gene3D" id="3.50.50.60">
    <property type="entry name" value="FAD/NAD(P)-binding domain"/>
    <property type="match status" value="1"/>
</dbReference>
<accession>A0ABX5Y8P4</accession>
<evidence type="ECO:0000256" key="7">
    <source>
        <dbReference type="ARBA" id="ARBA00019046"/>
    </source>
</evidence>
<dbReference type="Gene3D" id="3.90.660.20">
    <property type="entry name" value="Protoporphyrinogen oxidase, mitochondrial, domain 2"/>
    <property type="match status" value="1"/>
</dbReference>
<evidence type="ECO:0000256" key="4">
    <source>
        <dbReference type="ARBA" id="ARBA00004744"/>
    </source>
</evidence>
<dbReference type="EMBL" id="CP042260">
    <property type="protein sequence ID" value="QDY65726.1"/>
    <property type="molecule type" value="Genomic_DNA"/>
</dbReference>
<evidence type="ECO:0000313" key="15">
    <source>
        <dbReference type="EMBL" id="QDY65726.1"/>
    </source>
</evidence>
<dbReference type="EC" id="1.3.3.15" evidence="6 12"/>
<dbReference type="Pfam" id="PF01593">
    <property type="entry name" value="Amino_oxidase"/>
    <property type="match status" value="1"/>
</dbReference>
<evidence type="ECO:0000256" key="5">
    <source>
        <dbReference type="ARBA" id="ARBA00008310"/>
    </source>
</evidence>
<gene>
    <name evidence="15" type="primary">hemG</name>
    <name evidence="15" type="ORF">FQA45_05060</name>
</gene>
<proteinExistence type="inferred from homology"/>
<dbReference type="NCBIfam" id="TIGR00562">
    <property type="entry name" value="proto_IX_ox"/>
    <property type="match status" value="1"/>
</dbReference>
<evidence type="ECO:0000256" key="3">
    <source>
        <dbReference type="ARBA" id="ARBA00002185"/>
    </source>
</evidence>
<comment type="function">
    <text evidence="3 12">Involved in coproporphyrin-dependent heme b biosynthesis. Catalyzes the oxidation of coproporphyrinogen III to coproporphyrin III.</text>
</comment>
<dbReference type="InterPro" id="IPR002937">
    <property type="entry name" value="Amino_oxidase"/>
</dbReference>
<dbReference type="SUPFAM" id="SSF54373">
    <property type="entry name" value="FAD-linked reductases, C-terminal domain"/>
    <property type="match status" value="1"/>
</dbReference>
<evidence type="ECO:0000256" key="12">
    <source>
        <dbReference type="RuleBase" id="RU364052"/>
    </source>
</evidence>
<dbReference type="PANTHER" id="PTHR42923:SF3">
    <property type="entry name" value="PROTOPORPHYRINOGEN OXIDASE"/>
    <property type="match status" value="1"/>
</dbReference>
<keyword evidence="10 12" id="KW-0560">Oxidoreductase</keyword>
<feature type="domain" description="Amine oxidase" evidence="14">
    <location>
        <begin position="84"/>
        <end position="536"/>
    </location>
</feature>
<feature type="region of interest" description="Disordered" evidence="13">
    <location>
        <begin position="1"/>
        <end position="40"/>
    </location>
</feature>
<keyword evidence="16" id="KW-1185">Reference proteome</keyword>
<evidence type="ECO:0000256" key="6">
    <source>
        <dbReference type="ARBA" id="ARBA00012402"/>
    </source>
</evidence>
<comment type="cofactor">
    <cofactor evidence="2 12">
        <name>FAD</name>
        <dbReference type="ChEBI" id="CHEBI:57692"/>
    </cofactor>
</comment>
<dbReference type="InterPro" id="IPR036188">
    <property type="entry name" value="FAD/NAD-bd_sf"/>
</dbReference>
<evidence type="ECO:0000256" key="13">
    <source>
        <dbReference type="SAM" id="MobiDB-lite"/>
    </source>
</evidence>
<keyword evidence="11 12" id="KW-0350">Heme biosynthesis</keyword>
<evidence type="ECO:0000259" key="14">
    <source>
        <dbReference type="Pfam" id="PF01593"/>
    </source>
</evidence>
<keyword evidence="9 12" id="KW-0274">FAD</keyword>
<dbReference type="InterPro" id="IPR050464">
    <property type="entry name" value="Zeta_carotene_desat/Oxidored"/>
</dbReference>
<comment type="subcellular location">
    <subcellularLocation>
        <location evidence="12">Cytoplasm</location>
    </subcellularLocation>
</comment>
<protein>
    <recommendedName>
        <fullName evidence="7 12">Coproporphyrinogen III oxidase</fullName>
        <ecNumber evidence="6 12">1.3.3.15</ecNumber>
    </recommendedName>
</protein>
<evidence type="ECO:0000256" key="11">
    <source>
        <dbReference type="ARBA" id="ARBA00023133"/>
    </source>
</evidence>
<dbReference type="SUPFAM" id="SSF51905">
    <property type="entry name" value="FAD/NAD(P)-binding domain"/>
    <property type="match status" value="1"/>
</dbReference>
<name>A0ABX5Y8P4_9MICC</name>
<dbReference type="Proteomes" id="UP000320717">
    <property type="component" value="Chromosome"/>
</dbReference>
<evidence type="ECO:0000256" key="2">
    <source>
        <dbReference type="ARBA" id="ARBA00001974"/>
    </source>
</evidence>
<evidence type="ECO:0000256" key="1">
    <source>
        <dbReference type="ARBA" id="ARBA00001755"/>
    </source>
</evidence>
<evidence type="ECO:0000256" key="10">
    <source>
        <dbReference type="ARBA" id="ARBA00023002"/>
    </source>
</evidence>
<comment type="catalytic activity">
    <reaction evidence="1">
        <text>coproporphyrinogen III + 3 O2 = coproporphyrin III + 3 H2O2</text>
        <dbReference type="Rhea" id="RHEA:43436"/>
        <dbReference type="ChEBI" id="CHEBI:15379"/>
        <dbReference type="ChEBI" id="CHEBI:16240"/>
        <dbReference type="ChEBI" id="CHEBI:57309"/>
        <dbReference type="ChEBI" id="CHEBI:131725"/>
        <dbReference type="EC" id="1.3.3.15"/>
    </reaction>
    <physiologicalReaction direction="left-to-right" evidence="1">
        <dbReference type="Rhea" id="RHEA:43437"/>
    </physiologicalReaction>
</comment>
<keyword evidence="12" id="KW-0963">Cytoplasm</keyword>
<reference evidence="15 16" key="1">
    <citation type="submission" date="2019-07" db="EMBL/GenBank/DDBJ databases">
        <title>Complete Genome Sequence of drought tolerant Plant Growth-Promoting Rhizobacterium Glutamicibacter halophytocola DR408.</title>
        <authorList>
            <person name="Nishu S.D."/>
            <person name="Lee T.K."/>
        </authorList>
    </citation>
    <scope>NUCLEOTIDE SEQUENCE [LARGE SCALE GENOMIC DNA]</scope>
    <source>
        <strain evidence="15 16">DR408</strain>
    </source>
</reference>